<accession>A0A8J4XYR6</accession>
<keyword evidence="2 7" id="KW-0396">Initiation factor</keyword>
<evidence type="ECO:0000259" key="6">
    <source>
        <dbReference type="Pfam" id="PF08662"/>
    </source>
</evidence>
<dbReference type="SUPFAM" id="SSF50960">
    <property type="entry name" value="TolB, C-terminal domain"/>
    <property type="match status" value="1"/>
</dbReference>
<dbReference type="GO" id="GO:0003723">
    <property type="term" value="F:RNA binding"/>
    <property type="evidence" value="ECO:0007669"/>
    <property type="project" value="UniProtKB-KW"/>
</dbReference>
<dbReference type="Gene3D" id="2.130.10.10">
    <property type="entry name" value="YVTN repeat-like/Quinoprotein amine dehydrogenase"/>
    <property type="match status" value="1"/>
</dbReference>
<keyword evidence="1" id="KW-0963">Cytoplasm</keyword>
<dbReference type="PANTHER" id="PTHR14068">
    <property type="entry name" value="EUKARYOTIC TRANSLATION INITIATION FACTOR 3 EIF3 -RELATED"/>
    <property type="match status" value="1"/>
</dbReference>
<sequence length="171" mass="20055">MWVDLDPISFRYAFQVHRSKVKVQVELLREDNEQLVMQYEREKQLRKASEQAFAWEPVNNKFGIITGEPPSISVTFFQVNKGQEPTELKKVEKRPCNNLFWSPQGQFVVLAGLRSMNGALEFIDTKDFQVMMSTEHFMATDIEWDPTGRYVASCVSWWGHKPYLVILNDRY</sequence>
<evidence type="ECO:0000256" key="3">
    <source>
        <dbReference type="ARBA" id="ARBA00022574"/>
    </source>
</evidence>
<reference evidence="7" key="1">
    <citation type="submission" date="2020-07" db="EMBL/GenBank/DDBJ databases">
        <title>The High-quality genome of the commercially important snow crab, Chionoecetes opilio.</title>
        <authorList>
            <person name="Jeong J.-H."/>
            <person name="Ryu S."/>
        </authorList>
    </citation>
    <scope>NUCLEOTIDE SEQUENCE</scope>
    <source>
        <strain evidence="7">MADBK_172401_WGS</strain>
        <tissue evidence="7">Digestive gland</tissue>
    </source>
</reference>
<keyword evidence="3" id="KW-0853">WD repeat</keyword>
<evidence type="ECO:0000313" key="7">
    <source>
        <dbReference type="EMBL" id="KAG0716262.1"/>
    </source>
</evidence>
<keyword evidence="8" id="KW-1185">Reference proteome</keyword>
<dbReference type="Pfam" id="PF08662">
    <property type="entry name" value="eIF2A"/>
    <property type="match status" value="1"/>
</dbReference>
<dbReference type="GO" id="GO:0003743">
    <property type="term" value="F:translation initiation factor activity"/>
    <property type="evidence" value="ECO:0007669"/>
    <property type="project" value="UniProtKB-KW"/>
</dbReference>
<dbReference type="OrthoDB" id="10256043at2759"/>
<proteinExistence type="predicted"/>
<dbReference type="GO" id="GO:0031369">
    <property type="term" value="F:translation initiation factor binding"/>
    <property type="evidence" value="ECO:0007669"/>
    <property type="project" value="InterPro"/>
</dbReference>
<keyword evidence="4" id="KW-0694">RNA-binding</keyword>
<feature type="domain" description="Translation initiation factor beta propellor-like" evidence="6">
    <location>
        <begin position="44"/>
        <end position="161"/>
    </location>
</feature>
<dbReference type="AlphaFoldDB" id="A0A8J4XYR6"/>
<organism evidence="7 8">
    <name type="scientific">Chionoecetes opilio</name>
    <name type="common">Atlantic snow crab</name>
    <name type="synonym">Cancer opilio</name>
    <dbReference type="NCBI Taxonomy" id="41210"/>
    <lineage>
        <taxon>Eukaryota</taxon>
        <taxon>Metazoa</taxon>
        <taxon>Ecdysozoa</taxon>
        <taxon>Arthropoda</taxon>
        <taxon>Crustacea</taxon>
        <taxon>Multicrustacea</taxon>
        <taxon>Malacostraca</taxon>
        <taxon>Eumalacostraca</taxon>
        <taxon>Eucarida</taxon>
        <taxon>Decapoda</taxon>
        <taxon>Pleocyemata</taxon>
        <taxon>Brachyura</taxon>
        <taxon>Eubrachyura</taxon>
        <taxon>Majoidea</taxon>
        <taxon>Majidae</taxon>
        <taxon>Chionoecetes</taxon>
    </lineage>
</organism>
<dbReference type="InterPro" id="IPR015943">
    <property type="entry name" value="WD40/YVTN_repeat-like_dom_sf"/>
</dbReference>
<name>A0A8J4XYR6_CHIOP</name>
<protein>
    <submittedName>
        <fullName evidence="7">Eukaryotic translation initiation factor 3 subunit B</fullName>
    </submittedName>
</protein>
<evidence type="ECO:0000256" key="1">
    <source>
        <dbReference type="ARBA" id="ARBA00022490"/>
    </source>
</evidence>
<dbReference type="InterPro" id="IPR013979">
    <property type="entry name" value="TIF_beta_prop-like"/>
</dbReference>
<keyword evidence="5" id="KW-0648">Protein biosynthesis</keyword>
<dbReference type="InterPro" id="IPR011400">
    <property type="entry name" value="EIF3B"/>
</dbReference>
<gene>
    <name evidence="7" type="primary">EIF3B_1</name>
    <name evidence="7" type="ORF">GWK47_010137</name>
</gene>
<dbReference type="GO" id="GO:0005852">
    <property type="term" value="C:eukaryotic translation initiation factor 3 complex"/>
    <property type="evidence" value="ECO:0007669"/>
    <property type="project" value="InterPro"/>
</dbReference>
<dbReference type="EMBL" id="JACEEZ010018993">
    <property type="protein sequence ID" value="KAG0716262.1"/>
    <property type="molecule type" value="Genomic_DNA"/>
</dbReference>
<evidence type="ECO:0000256" key="2">
    <source>
        <dbReference type="ARBA" id="ARBA00022540"/>
    </source>
</evidence>
<evidence type="ECO:0000256" key="5">
    <source>
        <dbReference type="ARBA" id="ARBA00022917"/>
    </source>
</evidence>
<comment type="caution">
    <text evidence="7">The sequence shown here is derived from an EMBL/GenBank/DDBJ whole genome shotgun (WGS) entry which is preliminary data.</text>
</comment>
<evidence type="ECO:0000256" key="4">
    <source>
        <dbReference type="ARBA" id="ARBA00022884"/>
    </source>
</evidence>
<dbReference type="Proteomes" id="UP000770661">
    <property type="component" value="Unassembled WGS sequence"/>
</dbReference>
<evidence type="ECO:0000313" key="8">
    <source>
        <dbReference type="Proteomes" id="UP000770661"/>
    </source>
</evidence>
<dbReference type="PANTHER" id="PTHR14068:SF0">
    <property type="entry name" value="EUKARYOTIC TRANSLATION INITIATION FACTOR 3 SUBUNIT B"/>
    <property type="match status" value="1"/>
</dbReference>